<gene>
    <name evidence="1" type="ORF">L6452_10851</name>
</gene>
<name>A0ACB9DNH4_ARCLA</name>
<dbReference type="Proteomes" id="UP001055879">
    <property type="component" value="Linkage Group LG03"/>
</dbReference>
<comment type="caution">
    <text evidence="1">The sequence shown here is derived from an EMBL/GenBank/DDBJ whole genome shotgun (WGS) entry which is preliminary data.</text>
</comment>
<reference evidence="1 2" key="2">
    <citation type="journal article" date="2022" name="Mol. Ecol. Resour.">
        <title>The genomes of chicory, endive, great burdock and yacon provide insights into Asteraceae paleo-polyploidization history and plant inulin production.</title>
        <authorList>
            <person name="Fan W."/>
            <person name="Wang S."/>
            <person name="Wang H."/>
            <person name="Wang A."/>
            <person name="Jiang F."/>
            <person name="Liu H."/>
            <person name="Zhao H."/>
            <person name="Xu D."/>
            <person name="Zhang Y."/>
        </authorList>
    </citation>
    <scope>NUCLEOTIDE SEQUENCE [LARGE SCALE GENOMIC DNA]</scope>
    <source>
        <strain evidence="2">cv. Niubang</strain>
    </source>
</reference>
<dbReference type="EMBL" id="CM042049">
    <property type="protein sequence ID" value="KAI3748036.1"/>
    <property type="molecule type" value="Genomic_DNA"/>
</dbReference>
<accession>A0ACB9DNH4</accession>
<evidence type="ECO:0000313" key="2">
    <source>
        <dbReference type="Proteomes" id="UP001055879"/>
    </source>
</evidence>
<protein>
    <submittedName>
        <fullName evidence="1">Uncharacterized protein</fullName>
    </submittedName>
</protein>
<reference evidence="2" key="1">
    <citation type="journal article" date="2022" name="Mol. Ecol. Resour.">
        <title>The genomes of chicory, endive, great burdock and yacon provide insights into Asteraceae palaeo-polyploidization history and plant inulin production.</title>
        <authorList>
            <person name="Fan W."/>
            <person name="Wang S."/>
            <person name="Wang H."/>
            <person name="Wang A."/>
            <person name="Jiang F."/>
            <person name="Liu H."/>
            <person name="Zhao H."/>
            <person name="Xu D."/>
            <person name="Zhang Y."/>
        </authorList>
    </citation>
    <scope>NUCLEOTIDE SEQUENCE [LARGE SCALE GENOMIC DNA]</scope>
    <source>
        <strain evidence="2">cv. Niubang</strain>
    </source>
</reference>
<evidence type="ECO:0000313" key="1">
    <source>
        <dbReference type="EMBL" id="KAI3748036.1"/>
    </source>
</evidence>
<organism evidence="1 2">
    <name type="scientific">Arctium lappa</name>
    <name type="common">Greater burdock</name>
    <name type="synonym">Lappa major</name>
    <dbReference type="NCBI Taxonomy" id="4217"/>
    <lineage>
        <taxon>Eukaryota</taxon>
        <taxon>Viridiplantae</taxon>
        <taxon>Streptophyta</taxon>
        <taxon>Embryophyta</taxon>
        <taxon>Tracheophyta</taxon>
        <taxon>Spermatophyta</taxon>
        <taxon>Magnoliopsida</taxon>
        <taxon>eudicotyledons</taxon>
        <taxon>Gunneridae</taxon>
        <taxon>Pentapetalae</taxon>
        <taxon>asterids</taxon>
        <taxon>campanulids</taxon>
        <taxon>Asterales</taxon>
        <taxon>Asteraceae</taxon>
        <taxon>Carduoideae</taxon>
        <taxon>Cardueae</taxon>
        <taxon>Arctiinae</taxon>
        <taxon>Arctium</taxon>
    </lineage>
</organism>
<sequence>MCLILLHLSACFVLVMYIFSYKEDGAFIIVTPTLFKTQDPKQRRSSRLDPGFRISATSKQSMVSVDGKTHNQVD</sequence>
<keyword evidence="2" id="KW-1185">Reference proteome</keyword>
<proteinExistence type="predicted"/>